<keyword evidence="7" id="KW-0012">Acyltransferase</keyword>
<dbReference type="Ensembl" id="ENSSFOT00015012092.2">
    <property type="protein sequence ID" value="ENSSFOP00015011939.1"/>
    <property type="gene ID" value="ENSSFOG00015007670.2"/>
</dbReference>
<dbReference type="InterPro" id="IPR004299">
    <property type="entry name" value="MBOAT_fam"/>
</dbReference>
<evidence type="ECO:0000313" key="10">
    <source>
        <dbReference type="Proteomes" id="UP000694397"/>
    </source>
</evidence>
<keyword evidence="10" id="KW-1185">Reference proteome</keyword>
<gene>
    <name evidence="9" type="primary">MBOAT4</name>
    <name evidence="9" type="synonym">mboat4</name>
</gene>
<dbReference type="RefSeq" id="XP_018601975.1">
    <property type="nucleotide sequence ID" value="XM_018746459.2"/>
</dbReference>
<dbReference type="PANTHER" id="PTHR13906:SF3">
    <property type="entry name" value="GHRELIN O-ACYLTRANSFERASE"/>
    <property type="match status" value="1"/>
</dbReference>
<reference evidence="9" key="3">
    <citation type="submission" date="2025-09" db="UniProtKB">
        <authorList>
            <consortium name="Ensembl"/>
        </authorList>
    </citation>
    <scope>IDENTIFICATION</scope>
</reference>
<keyword evidence="5 8" id="KW-1133">Transmembrane helix</keyword>
<evidence type="ECO:0000256" key="2">
    <source>
        <dbReference type="ARBA" id="ARBA00022679"/>
    </source>
</evidence>
<reference evidence="9" key="2">
    <citation type="submission" date="2025-08" db="UniProtKB">
        <authorList>
            <consortium name="Ensembl"/>
        </authorList>
    </citation>
    <scope>IDENTIFICATION</scope>
</reference>
<dbReference type="GeneTree" id="ENSGT01030000234564"/>
<evidence type="ECO:0000256" key="7">
    <source>
        <dbReference type="ARBA" id="ARBA00023315"/>
    </source>
</evidence>
<feature type="transmembrane region" description="Helical" evidence="8">
    <location>
        <begin position="416"/>
        <end position="432"/>
    </location>
</feature>
<keyword evidence="4" id="KW-0256">Endoplasmic reticulum</keyword>
<evidence type="ECO:0000313" key="9">
    <source>
        <dbReference type="Ensembl" id="ENSSFOP00015011939.1"/>
    </source>
</evidence>
<dbReference type="GO" id="GO:0005789">
    <property type="term" value="C:endoplasmic reticulum membrane"/>
    <property type="evidence" value="ECO:0007669"/>
    <property type="project" value="UniProtKB-SubCell"/>
</dbReference>
<accession>A0A8C9R9E1</accession>
<keyword evidence="3 8" id="KW-0812">Transmembrane</keyword>
<dbReference type="Pfam" id="PF03062">
    <property type="entry name" value="MBOAT"/>
    <property type="match status" value="1"/>
</dbReference>
<evidence type="ECO:0000256" key="4">
    <source>
        <dbReference type="ARBA" id="ARBA00022824"/>
    </source>
</evidence>
<evidence type="ECO:0000256" key="1">
    <source>
        <dbReference type="ARBA" id="ARBA00004477"/>
    </source>
</evidence>
<proteinExistence type="predicted"/>
<dbReference type="Proteomes" id="UP000694397">
    <property type="component" value="Chromosome 1"/>
</dbReference>
<dbReference type="InterPro" id="IPR049941">
    <property type="entry name" value="LPLAT_7/PORCN-like"/>
</dbReference>
<feature type="transmembrane region" description="Helical" evidence="8">
    <location>
        <begin position="90"/>
        <end position="109"/>
    </location>
</feature>
<keyword evidence="2" id="KW-0808">Transferase</keyword>
<keyword evidence="6 8" id="KW-0472">Membrane</keyword>
<feature type="transmembrane region" description="Helical" evidence="8">
    <location>
        <begin position="378"/>
        <end position="396"/>
    </location>
</feature>
<protein>
    <submittedName>
        <fullName evidence="9">Membrane bound O-acyltransferase domain containing 4</fullName>
    </submittedName>
</protein>
<evidence type="ECO:0000256" key="8">
    <source>
        <dbReference type="SAM" id="Phobius"/>
    </source>
</evidence>
<name>A0A8C9R9E1_SCLFO</name>
<evidence type="ECO:0000256" key="5">
    <source>
        <dbReference type="ARBA" id="ARBA00022989"/>
    </source>
</evidence>
<dbReference type="GeneID" id="108930954"/>
<dbReference type="CTD" id="619373"/>
<dbReference type="AlphaFoldDB" id="A0A8C9R9E1"/>
<dbReference type="GO" id="GO:0030258">
    <property type="term" value="P:lipid modification"/>
    <property type="evidence" value="ECO:0007669"/>
    <property type="project" value="TreeGrafter"/>
</dbReference>
<sequence>MTIYEDEMDFIRWLFRQSPHLLYQFFSIPFALLFYILARLDCLTLTHRYVYLMSGGCVLAAVTMGPYACLLLVPAFWAVLLFCSLRPWNVHPWVLGTLMCWQTFWHFLIQYQEYWLLQPSNTRLLLTMSAMMLLTQRATSVSMDLQEGKAVPPTCVAGALPYLSYTLYFPGLLGGPLCSFSQFVRFVEKSGSVPPPPPSPLRPVLLKCLMAFSLEWARRILTGFLVSHPPGLAPFWAPTQVLWVWAMSVALRMRYYSHWALSDALNNAAGLGFGGHGHSGAPLWDSMSDGEPWTVERSSRLSEYARRWNGTTAAWLRRLVFQRCKVARLALTFGFSAWWHGLHPGQVLGFLVWAAAVQADYRVHRRLRPLASSPGKRLVYTCLSWAQTQLVITWVVVAVELRNISSVWLLCRSRASWFPVLHILLTFFMMCLV</sequence>
<feature type="transmembrane region" description="Helical" evidence="8">
    <location>
        <begin position="50"/>
        <end position="78"/>
    </location>
</feature>
<organism evidence="9 10">
    <name type="scientific">Scleropages formosus</name>
    <name type="common">Asian bonytongue</name>
    <name type="synonym">Osteoglossum formosum</name>
    <dbReference type="NCBI Taxonomy" id="113540"/>
    <lineage>
        <taxon>Eukaryota</taxon>
        <taxon>Metazoa</taxon>
        <taxon>Chordata</taxon>
        <taxon>Craniata</taxon>
        <taxon>Vertebrata</taxon>
        <taxon>Euteleostomi</taxon>
        <taxon>Actinopterygii</taxon>
        <taxon>Neopterygii</taxon>
        <taxon>Teleostei</taxon>
        <taxon>Osteoglossocephala</taxon>
        <taxon>Osteoglossomorpha</taxon>
        <taxon>Osteoglossiformes</taxon>
        <taxon>Osteoglossidae</taxon>
        <taxon>Scleropages</taxon>
    </lineage>
</organism>
<dbReference type="PANTHER" id="PTHR13906">
    <property type="entry name" value="PORCUPINE"/>
    <property type="match status" value="1"/>
</dbReference>
<evidence type="ECO:0000256" key="3">
    <source>
        <dbReference type="ARBA" id="ARBA00022692"/>
    </source>
</evidence>
<reference evidence="9 10" key="1">
    <citation type="submission" date="2019-04" db="EMBL/GenBank/DDBJ databases">
        <authorList>
            <consortium name="Wellcome Sanger Institute Data Sharing"/>
        </authorList>
    </citation>
    <scope>NUCLEOTIDE SEQUENCE [LARGE SCALE GENOMIC DNA]</scope>
</reference>
<dbReference type="GO" id="GO:0016412">
    <property type="term" value="F:serine O-acyltransferase activity"/>
    <property type="evidence" value="ECO:0007669"/>
    <property type="project" value="TreeGrafter"/>
</dbReference>
<dbReference type="KEGG" id="sfm:108930954"/>
<dbReference type="OrthoDB" id="286734at2759"/>
<comment type="subcellular location">
    <subcellularLocation>
        <location evidence="1">Endoplasmic reticulum membrane</location>
        <topology evidence="1">Multi-pass membrane protein</topology>
    </subcellularLocation>
</comment>
<feature type="transmembrane region" description="Helical" evidence="8">
    <location>
        <begin position="20"/>
        <end position="38"/>
    </location>
</feature>
<evidence type="ECO:0000256" key="6">
    <source>
        <dbReference type="ARBA" id="ARBA00023136"/>
    </source>
</evidence>